<feature type="compositionally biased region" description="Basic and acidic residues" evidence="1">
    <location>
        <begin position="27"/>
        <end position="45"/>
    </location>
</feature>
<feature type="region of interest" description="Disordered" evidence="1">
    <location>
        <begin position="1"/>
        <end position="45"/>
    </location>
</feature>
<evidence type="ECO:0000313" key="2">
    <source>
        <dbReference type="EMBL" id="GAA3839724.1"/>
    </source>
</evidence>
<protein>
    <submittedName>
        <fullName evidence="2">Uncharacterized protein</fullName>
    </submittedName>
</protein>
<proteinExistence type="predicted"/>
<reference evidence="3" key="1">
    <citation type="journal article" date="2019" name="Int. J. Syst. Evol. Microbiol.">
        <title>The Global Catalogue of Microorganisms (GCM) 10K type strain sequencing project: providing services to taxonomists for standard genome sequencing and annotation.</title>
        <authorList>
            <consortium name="The Broad Institute Genomics Platform"/>
            <consortium name="The Broad Institute Genome Sequencing Center for Infectious Disease"/>
            <person name="Wu L."/>
            <person name="Ma J."/>
        </authorList>
    </citation>
    <scope>NUCLEOTIDE SEQUENCE [LARGE SCALE GENOMIC DNA]</scope>
    <source>
        <strain evidence="3">JCM 17017</strain>
    </source>
</reference>
<evidence type="ECO:0000313" key="3">
    <source>
        <dbReference type="Proteomes" id="UP001501624"/>
    </source>
</evidence>
<evidence type="ECO:0000256" key="1">
    <source>
        <dbReference type="SAM" id="MobiDB-lite"/>
    </source>
</evidence>
<organism evidence="2 3">
    <name type="scientific">Amycolatopsis tucumanensis</name>
    <dbReference type="NCBI Taxonomy" id="401106"/>
    <lineage>
        <taxon>Bacteria</taxon>
        <taxon>Bacillati</taxon>
        <taxon>Actinomycetota</taxon>
        <taxon>Actinomycetes</taxon>
        <taxon>Pseudonocardiales</taxon>
        <taxon>Pseudonocardiaceae</taxon>
        <taxon>Amycolatopsis</taxon>
    </lineage>
</organism>
<dbReference type="Proteomes" id="UP001501624">
    <property type="component" value="Unassembled WGS sequence"/>
</dbReference>
<name>A0ABP7JC07_9PSEU</name>
<accession>A0ABP7JC07</accession>
<comment type="caution">
    <text evidence="2">The sequence shown here is derived from an EMBL/GenBank/DDBJ whole genome shotgun (WGS) entry which is preliminary data.</text>
</comment>
<gene>
    <name evidence="2" type="ORF">GCM10022380_67430</name>
</gene>
<dbReference type="EMBL" id="BAABCM010000012">
    <property type="protein sequence ID" value="GAA3839724.1"/>
    <property type="molecule type" value="Genomic_DNA"/>
</dbReference>
<keyword evidence="3" id="KW-1185">Reference proteome</keyword>
<sequence length="45" mass="5113">MAKRSGDPKAAGPVGRVVRHFPIGSDEPNRFRWDPRIEWDEKGPP</sequence>